<reference evidence="1 3" key="1">
    <citation type="submission" date="2019-07" db="EMBL/GenBank/DDBJ databases">
        <title>Whole genome shotgun sequence of Frigoribacterium faeni NBRC 103066.</title>
        <authorList>
            <person name="Hosoyama A."/>
            <person name="Uohara A."/>
            <person name="Ohji S."/>
            <person name="Ichikawa N."/>
        </authorList>
    </citation>
    <scope>NUCLEOTIDE SEQUENCE [LARGE SCALE GENOMIC DNA]</scope>
    <source>
        <strain evidence="1 3">NBRC 103066</strain>
    </source>
</reference>
<evidence type="ECO:0000313" key="4">
    <source>
        <dbReference type="Proteomes" id="UP000522688"/>
    </source>
</evidence>
<organism evidence="2 4">
    <name type="scientific">Frigoribacterium faeni</name>
    <dbReference type="NCBI Taxonomy" id="145483"/>
    <lineage>
        <taxon>Bacteria</taxon>
        <taxon>Bacillati</taxon>
        <taxon>Actinomycetota</taxon>
        <taxon>Actinomycetes</taxon>
        <taxon>Micrococcales</taxon>
        <taxon>Microbacteriaceae</taxon>
        <taxon>Frigoribacterium</taxon>
    </lineage>
</organism>
<dbReference type="RefSeq" id="WP_146852904.1">
    <property type="nucleotide sequence ID" value="NZ_BAAAHR010000002.1"/>
</dbReference>
<dbReference type="Proteomes" id="UP000321154">
    <property type="component" value="Unassembled WGS sequence"/>
</dbReference>
<evidence type="ECO:0000313" key="3">
    <source>
        <dbReference type="Proteomes" id="UP000321154"/>
    </source>
</evidence>
<dbReference type="AlphaFoldDB" id="A0A7W3PI55"/>
<dbReference type="EMBL" id="BJUV01000004">
    <property type="protein sequence ID" value="GEK82319.1"/>
    <property type="molecule type" value="Genomic_DNA"/>
</dbReference>
<sequence>MALNSENVRVAVTGAWYVGPTTATAPTSATSQLPVTMADLGYLSEDGLTETRDRSTNQIRAWQNSALVRENVTESSIQYTGTLIETKKETVEAYYGTAVAADGSIKIDPGKTGGRKSYVVDVIDGDDLIRIWVPSGEVTEVGDQVYANGEPIGYEITVTGYSVTIAGETYSAVKWYSALDTTDGE</sequence>
<keyword evidence="3" id="KW-1185">Reference proteome</keyword>
<dbReference type="OrthoDB" id="2184509at2"/>
<protein>
    <submittedName>
        <fullName evidence="1">Structural protein - phage associated</fullName>
    </submittedName>
</protein>
<evidence type="ECO:0000313" key="1">
    <source>
        <dbReference type="EMBL" id="GEK82319.1"/>
    </source>
</evidence>
<evidence type="ECO:0000313" key="2">
    <source>
        <dbReference type="EMBL" id="MBA8812668.1"/>
    </source>
</evidence>
<dbReference type="Proteomes" id="UP000522688">
    <property type="component" value="Unassembled WGS sequence"/>
</dbReference>
<comment type="caution">
    <text evidence="2">The sequence shown here is derived from an EMBL/GenBank/DDBJ whole genome shotgun (WGS) entry which is preliminary data.</text>
</comment>
<name>A0A7W3PI55_9MICO</name>
<proteinExistence type="predicted"/>
<dbReference type="EMBL" id="JACGWW010000001">
    <property type="protein sequence ID" value="MBA8812668.1"/>
    <property type="molecule type" value="Genomic_DNA"/>
</dbReference>
<dbReference type="InterPro" id="IPR058154">
    <property type="entry name" value="Bxb1_TTP-like"/>
</dbReference>
<reference evidence="2 4" key="2">
    <citation type="submission" date="2020-07" db="EMBL/GenBank/DDBJ databases">
        <title>Sequencing the genomes of 1000 actinobacteria strains.</title>
        <authorList>
            <person name="Klenk H.-P."/>
        </authorList>
    </citation>
    <scope>NUCLEOTIDE SEQUENCE [LARGE SCALE GENOMIC DNA]</scope>
    <source>
        <strain evidence="2 4">DSM 10309</strain>
    </source>
</reference>
<gene>
    <name evidence="2" type="ORF">FB463_000892</name>
    <name evidence="1" type="ORF">FFA01_06280</name>
</gene>
<accession>A0A7W3PI55</accession>
<dbReference type="Pfam" id="PF25681">
    <property type="entry name" value="Phage_TTP_17"/>
    <property type="match status" value="1"/>
</dbReference>